<dbReference type="PANTHER" id="PTHR43047:SF78">
    <property type="entry name" value="SENSORY_REGULATORY PROTEIN RPFC"/>
    <property type="match status" value="1"/>
</dbReference>
<dbReference type="InterPro" id="IPR000700">
    <property type="entry name" value="PAS-assoc_C"/>
</dbReference>
<protein>
    <recommendedName>
        <fullName evidence="3">histidine kinase</fullName>
        <ecNumber evidence="3">2.7.13.3</ecNumber>
    </recommendedName>
</protein>
<dbReference type="Gene3D" id="1.10.287.130">
    <property type="match status" value="1"/>
</dbReference>
<dbReference type="CDD" id="cd00082">
    <property type="entry name" value="HisKA"/>
    <property type="match status" value="1"/>
</dbReference>
<dbReference type="RefSeq" id="WP_305931636.1">
    <property type="nucleotide sequence ID" value="NZ_JAVAIM010000001.1"/>
</dbReference>
<organism evidence="22 23">
    <name type="scientific">Qipengyuania profundimaris</name>
    <dbReference type="NCBI Taxonomy" id="3067652"/>
    <lineage>
        <taxon>Bacteria</taxon>
        <taxon>Pseudomonadati</taxon>
        <taxon>Pseudomonadota</taxon>
        <taxon>Alphaproteobacteria</taxon>
        <taxon>Sphingomonadales</taxon>
        <taxon>Erythrobacteraceae</taxon>
        <taxon>Qipengyuania</taxon>
    </lineage>
</organism>
<dbReference type="Pfam" id="PF02518">
    <property type="entry name" value="HATPase_c"/>
    <property type="match status" value="1"/>
</dbReference>
<feature type="domain" description="Response regulatory" evidence="18">
    <location>
        <begin position="679"/>
        <end position="801"/>
    </location>
</feature>
<evidence type="ECO:0000256" key="4">
    <source>
        <dbReference type="ARBA" id="ARBA00022475"/>
    </source>
</evidence>
<dbReference type="SMART" id="SM00388">
    <property type="entry name" value="HisKA"/>
    <property type="match status" value="1"/>
</dbReference>
<dbReference type="PROSITE" id="PS50110">
    <property type="entry name" value="RESPONSE_REGULATORY"/>
    <property type="match status" value="1"/>
</dbReference>
<dbReference type="CDD" id="cd16922">
    <property type="entry name" value="HATPase_EvgS-ArcB-TorS-like"/>
    <property type="match status" value="1"/>
</dbReference>
<name>A0ABT9HM32_9SPHN</name>
<dbReference type="InterPro" id="IPR036641">
    <property type="entry name" value="HPT_dom_sf"/>
</dbReference>
<feature type="transmembrane region" description="Helical" evidence="16">
    <location>
        <begin position="146"/>
        <end position="167"/>
    </location>
</feature>
<keyword evidence="10 22" id="KW-0547">Nucleotide-binding</keyword>
<comment type="subcellular location">
    <subcellularLocation>
        <location evidence="2">Cell inner membrane</location>
        <topology evidence="2">Multi-pass membrane protein</topology>
    </subcellularLocation>
</comment>
<dbReference type="NCBIfam" id="TIGR00229">
    <property type="entry name" value="sensory_box"/>
    <property type="match status" value="1"/>
</dbReference>
<dbReference type="SUPFAM" id="SSF47226">
    <property type="entry name" value="Histidine-containing phosphotransfer domain, HPT domain"/>
    <property type="match status" value="1"/>
</dbReference>
<evidence type="ECO:0000256" key="11">
    <source>
        <dbReference type="ARBA" id="ARBA00022989"/>
    </source>
</evidence>
<evidence type="ECO:0000259" key="21">
    <source>
        <dbReference type="PROSITE" id="PS50894"/>
    </source>
</evidence>
<dbReference type="Proteomes" id="UP001240639">
    <property type="component" value="Unassembled WGS sequence"/>
</dbReference>
<keyword evidence="4" id="KW-1003">Cell membrane</keyword>
<dbReference type="Pfam" id="PF05231">
    <property type="entry name" value="MASE1"/>
    <property type="match status" value="1"/>
</dbReference>
<dbReference type="Pfam" id="PF00989">
    <property type="entry name" value="PAS"/>
    <property type="match status" value="1"/>
</dbReference>
<dbReference type="PROSITE" id="PS50113">
    <property type="entry name" value="PAC"/>
    <property type="match status" value="1"/>
</dbReference>
<evidence type="ECO:0000256" key="13">
    <source>
        <dbReference type="ARBA" id="ARBA00023136"/>
    </source>
</evidence>
<dbReference type="EMBL" id="JAVAIM010000001">
    <property type="protein sequence ID" value="MDP4574198.1"/>
    <property type="molecule type" value="Genomic_DNA"/>
</dbReference>
<dbReference type="SMART" id="SM00387">
    <property type="entry name" value="HATPase_c"/>
    <property type="match status" value="1"/>
</dbReference>
<dbReference type="PRINTS" id="PR00344">
    <property type="entry name" value="BCTRLSENSOR"/>
</dbReference>
<dbReference type="InterPro" id="IPR036890">
    <property type="entry name" value="HATPase_C_sf"/>
</dbReference>
<evidence type="ECO:0000256" key="12">
    <source>
        <dbReference type="ARBA" id="ARBA00023012"/>
    </source>
</evidence>
<dbReference type="InterPro" id="IPR035965">
    <property type="entry name" value="PAS-like_dom_sf"/>
</dbReference>
<feature type="domain" description="PAC" evidence="20">
    <location>
        <begin position="366"/>
        <end position="420"/>
    </location>
</feature>
<dbReference type="SMART" id="SM00091">
    <property type="entry name" value="PAS"/>
    <property type="match status" value="1"/>
</dbReference>
<dbReference type="PROSITE" id="PS50109">
    <property type="entry name" value="HIS_KIN"/>
    <property type="match status" value="1"/>
</dbReference>
<dbReference type="InterPro" id="IPR003661">
    <property type="entry name" value="HisK_dim/P_dom"/>
</dbReference>
<keyword evidence="13 16" id="KW-0472">Membrane</keyword>
<dbReference type="Gene3D" id="3.30.565.10">
    <property type="entry name" value="Histidine kinase-like ATPase, C-terminal domain"/>
    <property type="match status" value="1"/>
</dbReference>
<dbReference type="SUPFAM" id="SSF55785">
    <property type="entry name" value="PYP-like sensor domain (PAS domain)"/>
    <property type="match status" value="1"/>
</dbReference>
<keyword evidence="6 15" id="KW-0597">Phosphoprotein</keyword>
<keyword evidence="8 16" id="KW-0812">Transmembrane</keyword>
<dbReference type="InterPro" id="IPR013767">
    <property type="entry name" value="PAS_fold"/>
</dbReference>
<evidence type="ECO:0000256" key="3">
    <source>
        <dbReference type="ARBA" id="ARBA00012438"/>
    </source>
</evidence>
<dbReference type="Pfam" id="PF01627">
    <property type="entry name" value="Hpt"/>
    <property type="match status" value="1"/>
</dbReference>
<dbReference type="Gene3D" id="1.20.120.160">
    <property type="entry name" value="HPT domain"/>
    <property type="match status" value="1"/>
</dbReference>
<dbReference type="PROSITE" id="PS50894">
    <property type="entry name" value="HPT"/>
    <property type="match status" value="1"/>
</dbReference>
<evidence type="ECO:0000256" key="10">
    <source>
        <dbReference type="ARBA" id="ARBA00022840"/>
    </source>
</evidence>
<dbReference type="GO" id="GO:0005524">
    <property type="term" value="F:ATP binding"/>
    <property type="evidence" value="ECO:0007669"/>
    <property type="project" value="UniProtKB-KW"/>
</dbReference>
<keyword evidence="23" id="KW-1185">Reference proteome</keyword>
<evidence type="ECO:0000256" key="16">
    <source>
        <dbReference type="SAM" id="Phobius"/>
    </source>
</evidence>
<dbReference type="CDD" id="cd00130">
    <property type="entry name" value="PAS"/>
    <property type="match status" value="1"/>
</dbReference>
<keyword evidence="5" id="KW-0997">Cell inner membrane</keyword>
<evidence type="ECO:0000259" key="19">
    <source>
        <dbReference type="PROSITE" id="PS50112"/>
    </source>
</evidence>
<dbReference type="InterPro" id="IPR001789">
    <property type="entry name" value="Sig_transdc_resp-reg_receiver"/>
</dbReference>
<dbReference type="CDD" id="cd17546">
    <property type="entry name" value="REC_hyHK_CKI1_RcsC-like"/>
    <property type="match status" value="1"/>
</dbReference>
<dbReference type="InterPro" id="IPR036097">
    <property type="entry name" value="HisK_dim/P_sf"/>
</dbReference>
<feature type="transmembrane region" description="Helical" evidence="16">
    <location>
        <begin position="179"/>
        <end position="196"/>
    </location>
</feature>
<evidence type="ECO:0000313" key="23">
    <source>
        <dbReference type="Proteomes" id="UP001240639"/>
    </source>
</evidence>
<evidence type="ECO:0000259" key="20">
    <source>
        <dbReference type="PROSITE" id="PS50113"/>
    </source>
</evidence>
<evidence type="ECO:0000256" key="5">
    <source>
        <dbReference type="ARBA" id="ARBA00022519"/>
    </source>
</evidence>
<dbReference type="Gene3D" id="3.30.450.20">
    <property type="entry name" value="PAS domain"/>
    <property type="match status" value="1"/>
</dbReference>
<dbReference type="InterPro" id="IPR007895">
    <property type="entry name" value="MASE1"/>
</dbReference>
<evidence type="ECO:0000256" key="2">
    <source>
        <dbReference type="ARBA" id="ARBA00004429"/>
    </source>
</evidence>
<dbReference type="SMART" id="SM00448">
    <property type="entry name" value="REC"/>
    <property type="match status" value="1"/>
</dbReference>
<dbReference type="PANTHER" id="PTHR43047">
    <property type="entry name" value="TWO-COMPONENT HISTIDINE PROTEIN KINASE"/>
    <property type="match status" value="1"/>
</dbReference>
<feature type="transmembrane region" description="Helical" evidence="16">
    <location>
        <begin position="231"/>
        <end position="251"/>
    </location>
</feature>
<dbReference type="Pfam" id="PF00512">
    <property type="entry name" value="HisKA"/>
    <property type="match status" value="1"/>
</dbReference>
<dbReference type="Pfam" id="PF00072">
    <property type="entry name" value="Response_reg"/>
    <property type="match status" value="1"/>
</dbReference>
<keyword evidence="11 16" id="KW-1133">Transmembrane helix</keyword>
<feature type="transmembrane region" description="Helical" evidence="16">
    <location>
        <begin position="112"/>
        <end position="134"/>
    </location>
</feature>
<accession>A0ABT9HM32</accession>
<dbReference type="InterPro" id="IPR011006">
    <property type="entry name" value="CheY-like_superfamily"/>
</dbReference>
<feature type="transmembrane region" description="Helical" evidence="16">
    <location>
        <begin position="257"/>
        <end position="279"/>
    </location>
</feature>
<keyword evidence="9" id="KW-0418">Kinase</keyword>
<dbReference type="SUPFAM" id="SSF55874">
    <property type="entry name" value="ATPase domain of HSP90 chaperone/DNA topoisomerase II/histidine kinase"/>
    <property type="match status" value="1"/>
</dbReference>
<feature type="transmembrane region" description="Helical" evidence="16">
    <location>
        <begin position="50"/>
        <end position="67"/>
    </location>
</feature>
<evidence type="ECO:0000313" key="22">
    <source>
        <dbReference type="EMBL" id="MDP4574198.1"/>
    </source>
</evidence>
<feature type="transmembrane region" description="Helical" evidence="16">
    <location>
        <begin position="73"/>
        <end position="92"/>
    </location>
</feature>
<feature type="modified residue" description="4-aspartylphosphate" evidence="15">
    <location>
        <position position="733"/>
    </location>
</feature>
<dbReference type="PROSITE" id="PS50112">
    <property type="entry name" value="PAS"/>
    <property type="match status" value="1"/>
</dbReference>
<reference evidence="22 23" key="1">
    <citation type="submission" date="2023-08" db="EMBL/GenBank/DDBJ databases">
        <title>genomic of G39.</title>
        <authorList>
            <person name="Wang Y."/>
        </authorList>
    </citation>
    <scope>NUCLEOTIDE SEQUENCE [LARGE SCALE GENOMIC DNA]</scope>
    <source>
        <strain evidence="22 23">G39</strain>
    </source>
</reference>
<dbReference type="Gene3D" id="3.40.50.2300">
    <property type="match status" value="1"/>
</dbReference>
<proteinExistence type="predicted"/>
<dbReference type="InterPro" id="IPR008207">
    <property type="entry name" value="Sig_transdc_His_kin_Hpt_dom"/>
</dbReference>
<evidence type="ECO:0000256" key="15">
    <source>
        <dbReference type="PROSITE-ProRule" id="PRU00169"/>
    </source>
</evidence>
<gene>
    <name evidence="22" type="ORF">Q9K02_03475</name>
</gene>
<dbReference type="InterPro" id="IPR004358">
    <property type="entry name" value="Sig_transdc_His_kin-like_C"/>
</dbReference>
<dbReference type="EC" id="2.7.13.3" evidence="3"/>
<dbReference type="InterPro" id="IPR003594">
    <property type="entry name" value="HATPase_dom"/>
</dbReference>
<comment type="catalytic activity">
    <reaction evidence="1">
        <text>ATP + protein L-histidine = ADP + protein N-phospho-L-histidine.</text>
        <dbReference type="EC" id="2.7.13.3"/>
    </reaction>
</comment>
<keyword evidence="7" id="KW-0808">Transferase</keyword>
<evidence type="ECO:0000256" key="9">
    <source>
        <dbReference type="ARBA" id="ARBA00022777"/>
    </source>
</evidence>
<feature type="domain" description="PAS" evidence="19">
    <location>
        <begin position="291"/>
        <end position="361"/>
    </location>
</feature>
<evidence type="ECO:0000256" key="8">
    <source>
        <dbReference type="ARBA" id="ARBA00022692"/>
    </source>
</evidence>
<evidence type="ECO:0000259" key="17">
    <source>
        <dbReference type="PROSITE" id="PS50109"/>
    </source>
</evidence>
<evidence type="ECO:0000256" key="14">
    <source>
        <dbReference type="PROSITE-ProRule" id="PRU00110"/>
    </source>
</evidence>
<sequence>MATHFGAALGFFALAYVSIDFARNEGRIAAIWLPNAVAVAILLRFRFKQFRSLIGAIFAGNVGANLASGDPIAQALMLASANGVEIAIAVWLTRRWCTRQPIMDDIDDLRRFAIASGAIAPAASGLIAVLAFGAQPATLLAVYGKWVTSDALSMLILAPSIMIAIDALQTRRKLRRRELAEWVGLSLAGTALTIMVSVQTTYPLLFLVPPVVVIHAFRLGSLGTAFSTIKVAVIALVCTELGHGPINLLTYPETIRFLVLEVFLASAILLGLPVSAVLATRQRFAAELAAQKAELALLAENVTDAILRVDGEGVITYASPSVMAVLGLPPEEFIGKRVSERVHADAADDIAAVEHRLNSGEAEKERFTYRRYLDGEDGEAVYIEADCAVARNAETGEQEGIVVSARDVTHRVLLERQLKRARSHAENAARAKAQFLANMSHEIRTPMNGVLGFAELLQRRDLDEESARYAELIERSGRSMMMLLNDILDLSKIESGQLKVTCDPVDVVQLSADCIELQRAQAERKGLSLSIAPVVGIPLSISSDPLRLRQILLNLIGNAVKFTESGGIEVAVAREQTQLAISVEDSGIGIDESRLAMIFDPFVQAEGSTTRRFGGTGLGLSVSRQLAELLGGSLSVDSMPGVGSRFTLRIPLVEVETVPARQQGHGRRATDIAMPPKGRILLAEDHDVNRMLVTAMLEDLGQEVSHAHDGVAAIEAVTSNFGRRPPFDLVLMDIQMPGCDGYAAARAIRSYGIDAKRLPIVALTANAYPEDVLSAQIAGMQAHLAKPLVFEDLAAALARWLPMHIVADNENEKARIRRPGPGAATLPPKSSGIDERWKQRRSEAIEAVGAAVRAQAMEGAGIEDLARVVHKLAGTAGMFGEEELGSRAAALERALRSSVDVDVRLKLAEELLEAA</sequence>
<evidence type="ECO:0000256" key="1">
    <source>
        <dbReference type="ARBA" id="ARBA00000085"/>
    </source>
</evidence>
<dbReference type="SUPFAM" id="SSF52172">
    <property type="entry name" value="CheY-like"/>
    <property type="match status" value="1"/>
</dbReference>
<comment type="caution">
    <text evidence="22">The sequence shown here is derived from an EMBL/GenBank/DDBJ whole genome shotgun (WGS) entry which is preliminary data.</text>
</comment>
<evidence type="ECO:0000256" key="6">
    <source>
        <dbReference type="ARBA" id="ARBA00022553"/>
    </source>
</evidence>
<feature type="transmembrane region" description="Helical" evidence="16">
    <location>
        <begin position="27"/>
        <end position="43"/>
    </location>
</feature>
<evidence type="ECO:0000259" key="18">
    <source>
        <dbReference type="PROSITE" id="PS50110"/>
    </source>
</evidence>
<keyword evidence="12" id="KW-0902">Two-component regulatory system</keyword>
<feature type="domain" description="HPt" evidence="21">
    <location>
        <begin position="826"/>
        <end position="915"/>
    </location>
</feature>
<evidence type="ECO:0000256" key="7">
    <source>
        <dbReference type="ARBA" id="ARBA00022679"/>
    </source>
</evidence>
<keyword evidence="10 22" id="KW-0067">ATP-binding</keyword>
<dbReference type="InterPro" id="IPR005467">
    <property type="entry name" value="His_kinase_dom"/>
</dbReference>
<feature type="domain" description="Histidine kinase" evidence="17">
    <location>
        <begin position="438"/>
        <end position="654"/>
    </location>
</feature>
<feature type="modified residue" description="Phosphohistidine" evidence="14">
    <location>
        <position position="870"/>
    </location>
</feature>
<dbReference type="InterPro" id="IPR000014">
    <property type="entry name" value="PAS"/>
</dbReference>
<dbReference type="SUPFAM" id="SSF47384">
    <property type="entry name" value="Homodimeric domain of signal transducing histidine kinase"/>
    <property type="match status" value="1"/>
</dbReference>